<evidence type="ECO:0000313" key="3">
    <source>
        <dbReference type="Proteomes" id="UP000006051"/>
    </source>
</evidence>
<dbReference type="GeneID" id="71570156"/>
<organism evidence="2 3">
    <name type="scientific">Ornithobacterium rhinotracheale (strain ATCC 51463 / DSM 15997 / CCUG 23171 / CIP 104009 / LMG 9086)</name>
    <dbReference type="NCBI Taxonomy" id="867902"/>
    <lineage>
        <taxon>Bacteria</taxon>
        <taxon>Pseudomonadati</taxon>
        <taxon>Bacteroidota</taxon>
        <taxon>Flavobacteriia</taxon>
        <taxon>Flavobacteriales</taxon>
        <taxon>Weeksellaceae</taxon>
        <taxon>Ornithobacterium</taxon>
    </lineage>
</organism>
<reference evidence="2 3" key="1">
    <citation type="submission" date="2012-06" db="EMBL/GenBank/DDBJ databases">
        <title>The complete genome of Ornithobacterium rhinotracheale DSM 15997.</title>
        <authorList>
            <consortium name="US DOE Joint Genome Institute (JGI-PGF)"/>
            <person name="Lucas S."/>
            <person name="Copeland A."/>
            <person name="Lapidus A."/>
            <person name="Goodwin L."/>
            <person name="Pitluck S."/>
            <person name="Peters L."/>
            <person name="Mikhailova N."/>
            <person name="Teshima H."/>
            <person name="Kyrpides N."/>
            <person name="Mavromatis K."/>
            <person name="Pagani I."/>
            <person name="Ivanova N."/>
            <person name="Ovchinnikova G."/>
            <person name="Zeytun A."/>
            <person name="Detter J.C."/>
            <person name="Han C."/>
            <person name="Land M."/>
            <person name="Hauser L."/>
            <person name="Markowitz V."/>
            <person name="Cheng J.-F."/>
            <person name="Hugenholtz P."/>
            <person name="Woyke T."/>
            <person name="Wu D."/>
            <person name="Lang E."/>
            <person name="Kopitz M."/>
            <person name="Brambilla E."/>
            <person name="Klenk H.-P."/>
            <person name="Eisen J.A."/>
        </authorList>
    </citation>
    <scope>NUCLEOTIDE SEQUENCE [LARGE SCALE GENOMIC DNA]</scope>
    <source>
        <strain evidence="3">ATCC 51463 / DSM 15997 / CCUG 23171 / LMG 9086</strain>
    </source>
</reference>
<sequence>MKRLSTLIFIMFFAMLHAQKSIDVQARFLENTKYEATAKYEVNMKVLDSDESLDMNFVFKMDFLTGKKSGEKTPIVIKMNKMDFKINENLIPISFNGLKMYGIAENGTKISIDSVAGTMMNSEVKKQLKKTFDQMKQYDFSGKIKVGESKTLSLPIEMDGDKVVAEMVYTLERIENNHGVFNFKGKIPEYMSNQGLKTNIELEGKLFYDIKNFFYDINDINMKMKMQKGSKTINALGKFDIRINIVKE</sequence>
<gene>
    <name evidence="2" type="ordered locus">Ornrh_2113</name>
</gene>
<evidence type="ECO:0000313" key="2">
    <source>
        <dbReference type="EMBL" id="AFL98245.1"/>
    </source>
</evidence>
<evidence type="ECO:0000256" key="1">
    <source>
        <dbReference type="SAM" id="SignalP"/>
    </source>
</evidence>
<feature type="chain" id="PRO_5003685588" evidence="1">
    <location>
        <begin position="19"/>
        <end position="248"/>
    </location>
</feature>
<dbReference type="AlphaFoldDB" id="I4A2R1"/>
<keyword evidence="3" id="KW-1185">Reference proteome</keyword>
<dbReference type="EMBL" id="CP003283">
    <property type="protein sequence ID" value="AFL98245.1"/>
    <property type="molecule type" value="Genomic_DNA"/>
</dbReference>
<dbReference type="Proteomes" id="UP000006051">
    <property type="component" value="Chromosome"/>
</dbReference>
<dbReference type="HOGENOM" id="CLU_1164936_0_0_10"/>
<feature type="signal peptide" evidence="1">
    <location>
        <begin position="1"/>
        <end position="18"/>
    </location>
</feature>
<dbReference type="STRING" id="867902.Ornrh_2113"/>
<proteinExistence type="predicted"/>
<name>I4A2R1_ORNRL</name>
<protein>
    <submittedName>
        <fullName evidence="2">Uncharacterized protein</fullName>
    </submittedName>
</protein>
<accession>I4A2R1</accession>
<dbReference type="RefSeq" id="WP_014791764.1">
    <property type="nucleotide sequence ID" value="NC_018016.1"/>
</dbReference>
<keyword evidence="1" id="KW-0732">Signal</keyword>
<dbReference type="KEGG" id="orh:Ornrh_2113"/>